<dbReference type="InterPro" id="IPR006103">
    <property type="entry name" value="Glyco_hydro_2_cat"/>
</dbReference>
<dbReference type="HOGENOM" id="CLU_009935_2_1_11"/>
<dbReference type="RefSeq" id="WP_014150578.1">
    <property type="nucleotide sequence ID" value="NC_016113.1"/>
</dbReference>
<dbReference type="PANTHER" id="PTHR42732">
    <property type="entry name" value="BETA-GALACTOSIDASE"/>
    <property type="match status" value="1"/>
</dbReference>
<protein>
    <submittedName>
        <fullName evidence="7">Hydrolase</fullName>
    </submittedName>
</protein>
<name>F8JK48_STREN</name>
<dbReference type="Gene3D" id="2.60.40.10">
    <property type="entry name" value="Immunoglobulins"/>
    <property type="match status" value="1"/>
</dbReference>
<feature type="domain" description="Glycoside hydrolase family 2 immunoglobulin-like beta-sandwich" evidence="4">
    <location>
        <begin position="184"/>
        <end position="278"/>
    </location>
</feature>
<dbReference type="InterPro" id="IPR006104">
    <property type="entry name" value="Glyco_hydro_2_N"/>
</dbReference>
<dbReference type="InterPro" id="IPR017853">
    <property type="entry name" value="GH"/>
</dbReference>
<dbReference type="SUPFAM" id="SSF49785">
    <property type="entry name" value="Galactose-binding domain-like"/>
    <property type="match status" value="1"/>
</dbReference>
<accession>F8JK48</accession>
<dbReference type="OrthoDB" id="9762066at2"/>
<dbReference type="GO" id="GO:0004553">
    <property type="term" value="F:hydrolase activity, hydrolyzing O-glycosyl compounds"/>
    <property type="evidence" value="ECO:0007669"/>
    <property type="project" value="InterPro"/>
</dbReference>
<dbReference type="SUPFAM" id="SSF51445">
    <property type="entry name" value="(Trans)glycosidases"/>
    <property type="match status" value="1"/>
</dbReference>
<dbReference type="Proteomes" id="UP000007842">
    <property type="component" value="Plasmid pSCATT"/>
</dbReference>
<proteinExistence type="inferred from homology"/>
<gene>
    <name evidence="7" type="ordered locus">SCATT_p16180</name>
</gene>
<dbReference type="InterPro" id="IPR051913">
    <property type="entry name" value="GH2_Domain-Containing"/>
</dbReference>
<dbReference type="InterPro" id="IPR006102">
    <property type="entry name" value="Ig-like_GH2"/>
</dbReference>
<keyword evidence="7" id="KW-0614">Plasmid</keyword>
<dbReference type="Pfam" id="PF02837">
    <property type="entry name" value="Glyco_hydro_2_N"/>
    <property type="match status" value="1"/>
</dbReference>
<evidence type="ECO:0000259" key="4">
    <source>
        <dbReference type="Pfam" id="PF00703"/>
    </source>
</evidence>
<dbReference type="Pfam" id="PF00703">
    <property type="entry name" value="Glyco_hydro_2"/>
    <property type="match status" value="1"/>
</dbReference>
<dbReference type="InterPro" id="IPR008979">
    <property type="entry name" value="Galactose-bd-like_sf"/>
</dbReference>
<keyword evidence="2 7" id="KW-0378">Hydrolase</keyword>
<reference evidence="8" key="1">
    <citation type="submission" date="2011-12" db="EMBL/GenBank/DDBJ databases">
        <title>Complete genome sequence of Streptomyces cattleya strain DSM 46488.</title>
        <authorList>
            <person name="Ou H.-Y."/>
            <person name="Li P."/>
            <person name="Zhao C."/>
            <person name="O'Hagan D."/>
            <person name="Deng Z."/>
        </authorList>
    </citation>
    <scope>NUCLEOTIDE SEQUENCE [LARGE SCALE GENOMIC DNA]</scope>
    <source>
        <strain evidence="8">ATCC 35852 / DSM 46488 / JCM 4925 / NBRC 14057 / NRRL 8057</strain>
        <plasmid evidence="8">Plasmid pSCATT</plasmid>
    </source>
</reference>
<dbReference type="PANTHER" id="PTHR42732:SF3">
    <property type="entry name" value="HYDROLASE"/>
    <property type="match status" value="1"/>
</dbReference>
<feature type="domain" description="Glycosyl hydrolases family 2 sugar binding" evidence="6">
    <location>
        <begin position="20"/>
        <end position="138"/>
    </location>
</feature>
<sequence>MTSVRPEYPRPHFDRSHAWQSLNGTWDFAPDPRGTALPEDLAHDTRWPQRITVPFAWETEASGVATHWLEHGWYRRTLTVPAAWQGLRVVLHFGAVHHHARVWVDGTEVGEHEGGYTPFEFDITDALAGRTTATLLVHVHAPIDKREIVHGKQRSIPRDDYDDCAFTPTSGIWQPVWLEARPATHIASVALAPSRDLDAITADVTLDGPHAAGSRLTVQATGGEPVTVEAPAAGPVRVTLPVAAPRLWSPTDPYLYDVTVTLDSADGADRVGAATGLRRIEVSGDTLLLNGERLYVRGVLDQGYWPRTGLTAPDDEAFITDLELAREAGFNLVRKHLKLEDPRFLHHADRLGMLVWAEPASTGVYSEQAAARFDAQIEPMVARDGNHPSIVIWGLYNEEWGLDWDVPGDPAKQQAVRRAYDLLKSLDATRPVVDNSGWTHVATDLVDWHIYDETPAGWSAKVRALLADGETSFPVGLGGGRVVRKLVMADGSPAVGVPNLNSEFGGGKTSVERGWNQRWQTQELRRHDGLSGYVWTELYDIEHEMAGIYAFDRTLKDGGSNPAAHANADTVLVVDVEPVAPGRDLLVGSDRTAAFDVHVSHHGPEPVEVTLATVWGPQLGSADDPAPGTGHTPVTVHPYQLSEPVHVSESLPDGLGAARLHLLALAEDGHVIARTCVDVADR</sequence>
<evidence type="ECO:0000313" key="8">
    <source>
        <dbReference type="Proteomes" id="UP000007842"/>
    </source>
</evidence>
<dbReference type="KEGG" id="scy:SCATT_p16180"/>
<accession>G8XHH4</accession>
<dbReference type="InterPro" id="IPR036156">
    <property type="entry name" value="Beta-gal/glucu_dom_sf"/>
</dbReference>
<dbReference type="EMBL" id="CP003229">
    <property type="protein sequence ID" value="AEW99811.1"/>
    <property type="molecule type" value="Genomic_DNA"/>
</dbReference>
<evidence type="ECO:0000256" key="2">
    <source>
        <dbReference type="ARBA" id="ARBA00022801"/>
    </source>
</evidence>
<dbReference type="InterPro" id="IPR013783">
    <property type="entry name" value="Ig-like_fold"/>
</dbReference>
<dbReference type="PATRIC" id="fig|1003195.11.peg.115"/>
<comment type="similarity">
    <text evidence="1">Belongs to the glycosyl hydrolase 2 family.</text>
</comment>
<dbReference type="KEGG" id="sct:SCAT_p0123"/>
<dbReference type="PRINTS" id="PR00132">
    <property type="entry name" value="GLHYDRLASE2"/>
</dbReference>
<evidence type="ECO:0000256" key="1">
    <source>
        <dbReference type="ARBA" id="ARBA00007401"/>
    </source>
</evidence>
<keyword evidence="3" id="KW-0326">Glycosidase</keyword>
<geneLocation type="plasmid" evidence="7 8">
    <name>pSCATT</name>
</geneLocation>
<feature type="domain" description="Glycoside hydrolase family 2 catalytic" evidence="5">
    <location>
        <begin position="280"/>
        <end position="446"/>
    </location>
</feature>
<evidence type="ECO:0000256" key="3">
    <source>
        <dbReference type="ARBA" id="ARBA00023295"/>
    </source>
</evidence>
<dbReference type="Gene3D" id="2.60.120.260">
    <property type="entry name" value="Galactose-binding domain-like"/>
    <property type="match status" value="1"/>
</dbReference>
<dbReference type="SUPFAM" id="SSF49303">
    <property type="entry name" value="beta-Galactosidase/glucuronidase domain"/>
    <property type="match status" value="1"/>
</dbReference>
<organism evidence="7 8">
    <name type="scientific">Streptantibioticus cattleyicolor (strain ATCC 35852 / DSM 46488 / JCM 4925 / NBRC 14057 / NRRL 8057)</name>
    <name type="common">Streptomyces cattleya</name>
    <dbReference type="NCBI Taxonomy" id="1003195"/>
    <lineage>
        <taxon>Bacteria</taxon>
        <taxon>Bacillati</taxon>
        <taxon>Actinomycetota</taxon>
        <taxon>Actinomycetes</taxon>
        <taxon>Kitasatosporales</taxon>
        <taxon>Streptomycetaceae</taxon>
        <taxon>Streptantibioticus</taxon>
    </lineage>
</organism>
<dbReference type="InterPro" id="IPR006101">
    <property type="entry name" value="Glyco_hydro_2"/>
</dbReference>
<evidence type="ECO:0000259" key="5">
    <source>
        <dbReference type="Pfam" id="PF02836"/>
    </source>
</evidence>
<dbReference type="GO" id="GO:0005975">
    <property type="term" value="P:carbohydrate metabolic process"/>
    <property type="evidence" value="ECO:0007669"/>
    <property type="project" value="InterPro"/>
</dbReference>
<evidence type="ECO:0000313" key="7">
    <source>
        <dbReference type="EMBL" id="AEW99811.1"/>
    </source>
</evidence>
<keyword evidence="8" id="KW-1185">Reference proteome</keyword>
<dbReference type="Gene3D" id="3.20.20.80">
    <property type="entry name" value="Glycosidases"/>
    <property type="match status" value="1"/>
</dbReference>
<evidence type="ECO:0000259" key="6">
    <source>
        <dbReference type="Pfam" id="PF02837"/>
    </source>
</evidence>
<dbReference type="AlphaFoldDB" id="F8JK48"/>
<dbReference type="Pfam" id="PF02836">
    <property type="entry name" value="Glyco_hydro_2_C"/>
    <property type="match status" value="1"/>
</dbReference>